<dbReference type="AlphaFoldDB" id="A0A3A1R1N4"/>
<name>A0A3A1R1N4_9BACI</name>
<sequence length="512" mass="57054">MRKARSGGDFLSSKTVCIIGAGVGGLTSAAYLAKEGYKVTVLEKATTVGGSAGWYIRKRRKFPTGATIAFGLEEKGLLRTLLNELDIDLPAEELLHPMDVILPEGKVSIVKNPALWEHELKEAFHPRSGDVVRFWATLQQISDDVLGVTESRVSLPIRKRYDLGTLPRHAVRNPKSVARLARYALYTVEDLMKKFHLESYEPLRQLLDAQLLDAVQTDVSKAALLPSSLALTIYRRGSFFIENGMGQLGKVLANRIKDLGGEILKVSPVDSLLYEETRKQWSVTSRKCTSSFDAVINNSGISFGEGTSYESEDEFSWGAFRVDAILSAEGLSRQLKERRLPFAYQIVPSLDSPSIRETTHGPVYVTFNHAVNPKGEPVEGEVMMTVSLHTELGIWSRYTEDEYKRIKEQVTKETLSEIERVIPVKENLLFAEAGTPLTYERYIGKRAVGGFPLTVRNAITKPKSVRSSQPQLYIVGEQAFPGPGTLSSALSGYYAARSIMKDLKRLSKWKRY</sequence>
<evidence type="ECO:0000313" key="2">
    <source>
        <dbReference type="Proteomes" id="UP000265801"/>
    </source>
</evidence>
<organism evidence="1 2">
    <name type="scientific">Bacillus salacetis</name>
    <dbReference type="NCBI Taxonomy" id="2315464"/>
    <lineage>
        <taxon>Bacteria</taxon>
        <taxon>Bacillati</taxon>
        <taxon>Bacillota</taxon>
        <taxon>Bacilli</taxon>
        <taxon>Bacillales</taxon>
        <taxon>Bacillaceae</taxon>
        <taxon>Bacillus</taxon>
    </lineage>
</organism>
<protein>
    <submittedName>
        <fullName evidence="1">FAD-dependent oxidoreductase</fullName>
    </submittedName>
</protein>
<dbReference type="EMBL" id="QXIR01000017">
    <property type="protein sequence ID" value="RIW32495.1"/>
    <property type="molecule type" value="Genomic_DNA"/>
</dbReference>
<dbReference type="OrthoDB" id="9789960at2"/>
<dbReference type="PANTHER" id="PTHR46313">
    <property type="match status" value="1"/>
</dbReference>
<dbReference type="GO" id="GO:0016116">
    <property type="term" value="P:carotenoid metabolic process"/>
    <property type="evidence" value="ECO:0007669"/>
    <property type="project" value="InterPro"/>
</dbReference>
<accession>A0A3A1R1N4</accession>
<dbReference type="InterPro" id="IPR036188">
    <property type="entry name" value="FAD/NAD-bd_sf"/>
</dbReference>
<evidence type="ECO:0000313" key="1">
    <source>
        <dbReference type="EMBL" id="RIW32495.1"/>
    </source>
</evidence>
<dbReference type="Proteomes" id="UP000265801">
    <property type="component" value="Unassembled WGS sequence"/>
</dbReference>
<dbReference type="InterPro" id="IPR045892">
    <property type="entry name" value="CrtISO-like"/>
</dbReference>
<dbReference type="SUPFAM" id="SSF51905">
    <property type="entry name" value="FAD/NAD(P)-binding domain"/>
    <property type="match status" value="1"/>
</dbReference>
<dbReference type="Pfam" id="PF13450">
    <property type="entry name" value="NAD_binding_8"/>
    <property type="match status" value="1"/>
</dbReference>
<comment type="caution">
    <text evidence="1">The sequence shown here is derived from an EMBL/GenBank/DDBJ whole genome shotgun (WGS) entry which is preliminary data.</text>
</comment>
<gene>
    <name evidence="1" type="ORF">D3H55_12980</name>
</gene>
<dbReference type="PRINTS" id="PR00419">
    <property type="entry name" value="ADXRDTASE"/>
</dbReference>
<proteinExistence type="predicted"/>
<dbReference type="PANTHER" id="PTHR46313:SF3">
    <property type="entry name" value="PROLYCOPENE ISOMERASE, CHLOROPLASTIC"/>
    <property type="match status" value="1"/>
</dbReference>
<reference evidence="1 2" key="1">
    <citation type="submission" date="2018-09" db="EMBL/GenBank/DDBJ databases">
        <title>Bacillus saliacetes sp. nov., isolated from Thai shrimp paste (Ka-pi).</title>
        <authorList>
            <person name="Daroonpunt R."/>
            <person name="Tanasupawat S."/>
            <person name="Yiamsombut S."/>
        </authorList>
    </citation>
    <scope>NUCLEOTIDE SEQUENCE [LARGE SCALE GENOMIC DNA]</scope>
    <source>
        <strain evidence="1 2">SKP7-4</strain>
    </source>
</reference>
<keyword evidence="2" id="KW-1185">Reference proteome</keyword>
<dbReference type="Gene3D" id="3.50.50.60">
    <property type="entry name" value="FAD/NAD(P)-binding domain"/>
    <property type="match status" value="1"/>
</dbReference>